<evidence type="ECO:0000313" key="10">
    <source>
        <dbReference type="EMBL" id="MCY1719780.1"/>
    </source>
</evidence>
<gene>
    <name evidence="8 10" type="primary">rpsH</name>
    <name evidence="10" type="ORF">OU798_05470</name>
</gene>
<keyword evidence="5 8" id="KW-0687">Ribonucleoprotein</keyword>
<dbReference type="RefSeq" id="WP_343332115.1">
    <property type="nucleotide sequence ID" value="NZ_JAPOHD010000010.1"/>
</dbReference>
<dbReference type="Gene3D" id="3.30.1370.30">
    <property type="match status" value="1"/>
</dbReference>
<evidence type="ECO:0000256" key="2">
    <source>
        <dbReference type="ARBA" id="ARBA00022730"/>
    </source>
</evidence>
<keyword evidence="2 8" id="KW-0699">rRNA-binding</keyword>
<keyword evidence="3 8" id="KW-0694">RNA-binding</keyword>
<dbReference type="AlphaFoldDB" id="A0A9X3FBB9"/>
<dbReference type="GO" id="GO:0005840">
    <property type="term" value="C:ribosome"/>
    <property type="evidence" value="ECO:0007669"/>
    <property type="project" value="UniProtKB-KW"/>
</dbReference>
<evidence type="ECO:0000256" key="1">
    <source>
        <dbReference type="ARBA" id="ARBA00006471"/>
    </source>
</evidence>
<dbReference type="GO" id="GO:0006412">
    <property type="term" value="P:translation"/>
    <property type="evidence" value="ECO:0007669"/>
    <property type="project" value="UniProtKB-UniRule"/>
</dbReference>
<comment type="similarity">
    <text evidence="1 8 9">Belongs to the universal ribosomal protein uS8 family.</text>
</comment>
<evidence type="ECO:0000256" key="7">
    <source>
        <dbReference type="ARBA" id="ARBA00046740"/>
    </source>
</evidence>
<proteinExistence type="inferred from homology"/>
<evidence type="ECO:0000256" key="9">
    <source>
        <dbReference type="RuleBase" id="RU003660"/>
    </source>
</evidence>
<dbReference type="SUPFAM" id="SSF56047">
    <property type="entry name" value="Ribosomal protein S8"/>
    <property type="match status" value="1"/>
</dbReference>
<evidence type="ECO:0000313" key="11">
    <source>
        <dbReference type="Proteomes" id="UP001145087"/>
    </source>
</evidence>
<evidence type="ECO:0000256" key="4">
    <source>
        <dbReference type="ARBA" id="ARBA00022980"/>
    </source>
</evidence>
<dbReference type="GO" id="GO:0003735">
    <property type="term" value="F:structural constituent of ribosome"/>
    <property type="evidence" value="ECO:0007669"/>
    <property type="project" value="InterPro"/>
</dbReference>
<comment type="function">
    <text evidence="8">One of the primary rRNA binding proteins, it binds directly to 16S rRNA central domain where it helps coordinate assembly of the platform of the 30S subunit.</text>
</comment>
<dbReference type="HAMAP" id="MF_01302_B">
    <property type="entry name" value="Ribosomal_uS8_B"/>
    <property type="match status" value="1"/>
</dbReference>
<sequence>MSKVTDPIADYLTRVRNAIMAKHRVVDIPASNVKKEMTKLLKDKGYILNYKFEDEVGYQGNIKIALKYNPETKLSAIKALERISKPGLRQYCDSTNIPRVLNGLGIAIISTSKGVITDKEARELNIGGEVLCYVY</sequence>
<dbReference type="InterPro" id="IPR035987">
    <property type="entry name" value="Ribosomal_uS8_sf"/>
</dbReference>
<dbReference type="Gene3D" id="3.30.1490.10">
    <property type="match status" value="1"/>
</dbReference>
<comment type="caution">
    <text evidence="10">The sequence shown here is derived from an EMBL/GenBank/DDBJ whole genome shotgun (WGS) entry which is preliminary data.</text>
</comment>
<name>A0A9X3FBB9_9BACT</name>
<dbReference type="GO" id="GO:0005737">
    <property type="term" value="C:cytoplasm"/>
    <property type="evidence" value="ECO:0007669"/>
    <property type="project" value="UniProtKB-ARBA"/>
</dbReference>
<dbReference type="EMBL" id="JAPOHD010000010">
    <property type="protein sequence ID" value="MCY1719780.1"/>
    <property type="molecule type" value="Genomic_DNA"/>
</dbReference>
<dbReference type="Pfam" id="PF00410">
    <property type="entry name" value="Ribosomal_S8"/>
    <property type="match status" value="1"/>
</dbReference>
<dbReference type="GO" id="GO:1990904">
    <property type="term" value="C:ribonucleoprotein complex"/>
    <property type="evidence" value="ECO:0007669"/>
    <property type="project" value="UniProtKB-KW"/>
</dbReference>
<keyword evidence="4 8" id="KW-0689">Ribosomal protein</keyword>
<dbReference type="PANTHER" id="PTHR11758">
    <property type="entry name" value="40S RIBOSOMAL PROTEIN S15A"/>
    <property type="match status" value="1"/>
</dbReference>
<dbReference type="Proteomes" id="UP001145087">
    <property type="component" value="Unassembled WGS sequence"/>
</dbReference>
<evidence type="ECO:0000256" key="8">
    <source>
        <dbReference type="HAMAP-Rule" id="MF_01302"/>
    </source>
</evidence>
<evidence type="ECO:0000256" key="5">
    <source>
        <dbReference type="ARBA" id="ARBA00023274"/>
    </source>
</evidence>
<dbReference type="FunFam" id="3.30.1490.10:FF:000001">
    <property type="entry name" value="30S ribosomal protein S8"/>
    <property type="match status" value="1"/>
</dbReference>
<dbReference type="NCBIfam" id="NF001109">
    <property type="entry name" value="PRK00136.1"/>
    <property type="match status" value="1"/>
</dbReference>
<dbReference type="InterPro" id="IPR047863">
    <property type="entry name" value="Ribosomal_uS8_CS"/>
</dbReference>
<evidence type="ECO:0000256" key="3">
    <source>
        <dbReference type="ARBA" id="ARBA00022884"/>
    </source>
</evidence>
<dbReference type="GO" id="GO:0019843">
    <property type="term" value="F:rRNA binding"/>
    <property type="evidence" value="ECO:0007669"/>
    <property type="project" value="UniProtKB-UniRule"/>
</dbReference>
<evidence type="ECO:0000256" key="6">
    <source>
        <dbReference type="ARBA" id="ARBA00035258"/>
    </source>
</evidence>
<reference evidence="10" key="1">
    <citation type="submission" date="2022-11" db="EMBL/GenBank/DDBJ databases">
        <title>Marilongibacter aestuarii gen. nov., sp. nov., isolated from tidal flat sediment.</title>
        <authorList>
            <person name="Jiayan W."/>
        </authorList>
    </citation>
    <scope>NUCLEOTIDE SEQUENCE</scope>
    <source>
        <strain evidence="10">Z1-6</strain>
    </source>
</reference>
<organism evidence="10 11">
    <name type="scientific">Draconibacterium aestuarii</name>
    <dbReference type="NCBI Taxonomy" id="2998507"/>
    <lineage>
        <taxon>Bacteria</taxon>
        <taxon>Pseudomonadati</taxon>
        <taxon>Bacteroidota</taxon>
        <taxon>Bacteroidia</taxon>
        <taxon>Marinilabiliales</taxon>
        <taxon>Prolixibacteraceae</taxon>
        <taxon>Draconibacterium</taxon>
    </lineage>
</organism>
<comment type="subunit">
    <text evidence="7 8">Part of the 30S ribosomal subunit. Contacts proteins S5 and S12.</text>
</comment>
<protein>
    <recommendedName>
        <fullName evidence="6 8">Small ribosomal subunit protein uS8</fullName>
    </recommendedName>
</protein>
<dbReference type="InterPro" id="IPR000630">
    <property type="entry name" value="Ribosomal_uS8"/>
</dbReference>
<accession>A0A9X3FBB9</accession>
<keyword evidence="11" id="KW-1185">Reference proteome</keyword>
<dbReference type="PROSITE" id="PS00053">
    <property type="entry name" value="RIBOSOMAL_S8"/>
    <property type="match status" value="1"/>
</dbReference>
<dbReference type="FunFam" id="3.30.1370.30:FF:000002">
    <property type="entry name" value="30S ribosomal protein S8"/>
    <property type="match status" value="1"/>
</dbReference>